<evidence type="ECO:0000256" key="4">
    <source>
        <dbReference type="SAM" id="MobiDB-lite"/>
    </source>
</evidence>
<feature type="region of interest" description="Disordered" evidence="4">
    <location>
        <begin position="87"/>
        <end position="107"/>
    </location>
</feature>
<proteinExistence type="predicted"/>
<dbReference type="Proteomes" id="UP000236291">
    <property type="component" value="Unassembled WGS sequence"/>
</dbReference>
<evidence type="ECO:0000256" key="1">
    <source>
        <dbReference type="ARBA" id="ARBA00022737"/>
    </source>
</evidence>
<feature type="domain" description="NB-ARC" evidence="5">
    <location>
        <begin position="123"/>
        <end position="188"/>
    </location>
</feature>
<name>A0A2K3JT75_TRIPR</name>
<dbReference type="PANTHER" id="PTHR19338">
    <property type="entry name" value="TRANSLOCASE OF INNER MITOCHONDRIAL MEMBRANE 13 HOMOLOG"/>
    <property type="match status" value="1"/>
</dbReference>
<dbReference type="EMBL" id="ASHM01122718">
    <property type="protein sequence ID" value="PNX57237.1"/>
    <property type="molecule type" value="Genomic_DNA"/>
</dbReference>
<sequence>DTREGDEGVKAWVDQLRETSFRIEDVIDEYVEYLSKKVKNSGSVALIKKVAQKFKTVNQRDQIASAIQDIKSSLVKINERRLRYDFKAENGPGSSRGATQNENDGDPRMASLFIEATQIVGFEKPTKDLVRRLVEGTKELVLVSVVGMGGLGKTTLSNHVFHNERVEEHFDYRLFITVSQSYTVRELLINM</sequence>
<dbReference type="STRING" id="57577.A0A2K3JT75"/>
<accession>A0A2K3JT75</accession>
<feature type="non-terminal residue" evidence="7">
    <location>
        <position position="1"/>
    </location>
</feature>
<dbReference type="Gene3D" id="3.40.50.300">
    <property type="entry name" value="P-loop containing nucleotide triphosphate hydrolases"/>
    <property type="match status" value="1"/>
</dbReference>
<dbReference type="Gene3D" id="1.20.5.4130">
    <property type="match status" value="1"/>
</dbReference>
<reference evidence="7 8" key="1">
    <citation type="journal article" date="2014" name="Am. J. Bot.">
        <title>Genome assembly and annotation for red clover (Trifolium pratense; Fabaceae).</title>
        <authorList>
            <person name="Istvanek J."/>
            <person name="Jaros M."/>
            <person name="Krenek A."/>
            <person name="Repkova J."/>
        </authorList>
    </citation>
    <scope>NUCLEOTIDE SEQUENCE [LARGE SCALE GENOMIC DNA]</scope>
    <source>
        <strain evidence="8">cv. Tatra</strain>
        <tissue evidence="7">Young leaves</tissue>
    </source>
</reference>
<evidence type="ECO:0000259" key="5">
    <source>
        <dbReference type="Pfam" id="PF00931"/>
    </source>
</evidence>
<dbReference type="InterPro" id="IPR002182">
    <property type="entry name" value="NB-ARC"/>
</dbReference>
<dbReference type="Pfam" id="PF00931">
    <property type="entry name" value="NB-ARC"/>
    <property type="match status" value="1"/>
</dbReference>
<feature type="non-terminal residue" evidence="7">
    <location>
        <position position="191"/>
    </location>
</feature>
<dbReference type="Pfam" id="PF18052">
    <property type="entry name" value="Rx_N"/>
    <property type="match status" value="1"/>
</dbReference>
<feature type="compositionally biased region" description="Polar residues" evidence="4">
    <location>
        <begin position="92"/>
        <end position="102"/>
    </location>
</feature>
<gene>
    <name evidence="7" type="ORF">L195_g058592</name>
</gene>
<dbReference type="GO" id="GO:0043531">
    <property type="term" value="F:ADP binding"/>
    <property type="evidence" value="ECO:0007669"/>
    <property type="project" value="InterPro"/>
</dbReference>
<dbReference type="AlphaFoldDB" id="A0A2K3JT75"/>
<feature type="domain" description="Disease resistance N-terminal" evidence="6">
    <location>
        <begin position="4"/>
        <end position="36"/>
    </location>
</feature>
<keyword evidence="3" id="KW-0611">Plant defense</keyword>
<evidence type="ECO:0000259" key="6">
    <source>
        <dbReference type="Pfam" id="PF18052"/>
    </source>
</evidence>
<evidence type="ECO:0000256" key="2">
    <source>
        <dbReference type="ARBA" id="ARBA00022741"/>
    </source>
</evidence>
<organism evidence="7 8">
    <name type="scientific">Trifolium pratense</name>
    <name type="common">Red clover</name>
    <dbReference type="NCBI Taxonomy" id="57577"/>
    <lineage>
        <taxon>Eukaryota</taxon>
        <taxon>Viridiplantae</taxon>
        <taxon>Streptophyta</taxon>
        <taxon>Embryophyta</taxon>
        <taxon>Tracheophyta</taxon>
        <taxon>Spermatophyta</taxon>
        <taxon>Magnoliopsida</taxon>
        <taxon>eudicotyledons</taxon>
        <taxon>Gunneridae</taxon>
        <taxon>Pentapetalae</taxon>
        <taxon>rosids</taxon>
        <taxon>fabids</taxon>
        <taxon>Fabales</taxon>
        <taxon>Fabaceae</taxon>
        <taxon>Papilionoideae</taxon>
        <taxon>50 kb inversion clade</taxon>
        <taxon>NPAAA clade</taxon>
        <taxon>Hologalegina</taxon>
        <taxon>IRL clade</taxon>
        <taxon>Trifolieae</taxon>
        <taxon>Trifolium</taxon>
    </lineage>
</organism>
<comment type="caution">
    <text evidence="7">The sequence shown here is derived from an EMBL/GenBank/DDBJ whole genome shotgun (WGS) entry which is preliminary data.</text>
</comment>
<evidence type="ECO:0000256" key="3">
    <source>
        <dbReference type="ARBA" id="ARBA00022821"/>
    </source>
</evidence>
<dbReference type="GO" id="GO:0006952">
    <property type="term" value="P:defense response"/>
    <property type="evidence" value="ECO:0007669"/>
    <property type="project" value="UniProtKB-KW"/>
</dbReference>
<reference evidence="7 8" key="2">
    <citation type="journal article" date="2017" name="Front. Plant Sci.">
        <title>Gene Classification and Mining of Molecular Markers Useful in Red Clover (Trifolium pratense) Breeding.</title>
        <authorList>
            <person name="Istvanek J."/>
            <person name="Dluhosova J."/>
            <person name="Dluhos P."/>
            <person name="Patkova L."/>
            <person name="Nedelnik J."/>
            <person name="Repkova J."/>
        </authorList>
    </citation>
    <scope>NUCLEOTIDE SEQUENCE [LARGE SCALE GENOMIC DNA]</scope>
    <source>
        <strain evidence="8">cv. Tatra</strain>
        <tissue evidence="7">Young leaves</tissue>
    </source>
</reference>
<protein>
    <submittedName>
        <fullName evidence="7">NBS-containing resistance-like protein</fullName>
    </submittedName>
</protein>
<evidence type="ECO:0000313" key="8">
    <source>
        <dbReference type="Proteomes" id="UP000236291"/>
    </source>
</evidence>
<dbReference type="SUPFAM" id="SSF52540">
    <property type="entry name" value="P-loop containing nucleoside triphosphate hydrolases"/>
    <property type="match status" value="1"/>
</dbReference>
<keyword evidence="2" id="KW-0547">Nucleotide-binding</keyword>
<dbReference type="InterPro" id="IPR041118">
    <property type="entry name" value="Rx_N"/>
</dbReference>
<dbReference type="PANTHER" id="PTHR19338:SF32">
    <property type="entry name" value="OS06G0287500 PROTEIN"/>
    <property type="match status" value="1"/>
</dbReference>
<dbReference type="InterPro" id="IPR027417">
    <property type="entry name" value="P-loop_NTPase"/>
</dbReference>
<evidence type="ECO:0000313" key="7">
    <source>
        <dbReference type="EMBL" id="PNX57237.1"/>
    </source>
</evidence>
<keyword evidence="1" id="KW-0677">Repeat</keyword>